<organism evidence="2 3">
    <name type="scientific">Lithospermum erythrorhizon</name>
    <name type="common">Purple gromwell</name>
    <name type="synonym">Lithospermum officinale var. erythrorhizon</name>
    <dbReference type="NCBI Taxonomy" id="34254"/>
    <lineage>
        <taxon>Eukaryota</taxon>
        <taxon>Viridiplantae</taxon>
        <taxon>Streptophyta</taxon>
        <taxon>Embryophyta</taxon>
        <taxon>Tracheophyta</taxon>
        <taxon>Spermatophyta</taxon>
        <taxon>Magnoliopsida</taxon>
        <taxon>eudicotyledons</taxon>
        <taxon>Gunneridae</taxon>
        <taxon>Pentapetalae</taxon>
        <taxon>asterids</taxon>
        <taxon>lamiids</taxon>
        <taxon>Boraginales</taxon>
        <taxon>Boraginaceae</taxon>
        <taxon>Boraginoideae</taxon>
        <taxon>Lithospermeae</taxon>
        <taxon>Lithospermum</taxon>
    </lineage>
</organism>
<name>A0AAV3P120_LITER</name>
<keyword evidence="3" id="KW-1185">Reference proteome</keyword>
<evidence type="ECO:0000313" key="3">
    <source>
        <dbReference type="Proteomes" id="UP001454036"/>
    </source>
</evidence>
<evidence type="ECO:0000256" key="1">
    <source>
        <dbReference type="SAM" id="MobiDB-lite"/>
    </source>
</evidence>
<feature type="compositionally biased region" description="Basic and acidic residues" evidence="1">
    <location>
        <begin position="64"/>
        <end position="73"/>
    </location>
</feature>
<gene>
    <name evidence="2" type="ORF">LIER_36065</name>
</gene>
<feature type="region of interest" description="Disordered" evidence="1">
    <location>
        <begin position="1"/>
        <end position="24"/>
    </location>
</feature>
<dbReference type="EMBL" id="BAABME010016229">
    <property type="protein sequence ID" value="GAA0145051.1"/>
    <property type="molecule type" value="Genomic_DNA"/>
</dbReference>
<sequence>MVKARGGATSSSSKKGKSDRCSHEPKLVCVNSSEELIPLQVILPHESRHDKTPAKKPPTLLLPWKDDVAHDEPNPGQGE</sequence>
<proteinExistence type="predicted"/>
<dbReference type="Proteomes" id="UP001454036">
    <property type="component" value="Unassembled WGS sequence"/>
</dbReference>
<protein>
    <submittedName>
        <fullName evidence="2">Uncharacterized protein</fullName>
    </submittedName>
</protein>
<comment type="caution">
    <text evidence="2">The sequence shown here is derived from an EMBL/GenBank/DDBJ whole genome shotgun (WGS) entry which is preliminary data.</text>
</comment>
<evidence type="ECO:0000313" key="2">
    <source>
        <dbReference type="EMBL" id="GAA0145051.1"/>
    </source>
</evidence>
<dbReference type="AlphaFoldDB" id="A0AAV3P120"/>
<accession>A0AAV3P120</accession>
<feature type="region of interest" description="Disordered" evidence="1">
    <location>
        <begin position="43"/>
        <end position="79"/>
    </location>
</feature>
<reference evidence="2 3" key="1">
    <citation type="submission" date="2024-01" db="EMBL/GenBank/DDBJ databases">
        <title>The complete chloroplast genome sequence of Lithospermum erythrorhizon: insights into the phylogenetic relationship among Boraginaceae species and the maternal lineages of purple gromwells.</title>
        <authorList>
            <person name="Okada T."/>
            <person name="Watanabe K."/>
        </authorList>
    </citation>
    <scope>NUCLEOTIDE SEQUENCE [LARGE SCALE GENOMIC DNA]</scope>
</reference>